<dbReference type="EMBL" id="JAPUAV010000161">
    <property type="protein sequence ID" value="MCZ2574257.1"/>
    <property type="molecule type" value="Genomic_DNA"/>
</dbReference>
<reference evidence="3" key="1">
    <citation type="submission" date="2022-12" db="EMBL/GenBank/DDBJ databases">
        <title>Development of a Multilocus Sequence Typing Scheme for Bacteroides fragilis Based on Whole Genome Sequencing Data and Clinical Application.</title>
        <authorList>
            <person name="Nielsen F.D."/>
            <person name="Justesen U.S."/>
        </authorList>
    </citation>
    <scope>NUCLEOTIDE SEQUENCE</scope>
    <source>
        <strain evidence="3">BF_BC_VIB_DK_2012_57</strain>
    </source>
</reference>
<dbReference type="GO" id="GO:0003677">
    <property type="term" value="F:DNA binding"/>
    <property type="evidence" value="ECO:0007669"/>
    <property type="project" value="InterPro"/>
</dbReference>
<gene>
    <name evidence="2" type="ORF">O1420_23190</name>
    <name evidence="3" type="ORF">O1420_23200</name>
</gene>
<evidence type="ECO:0000256" key="1">
    <source>
        <dbReference type="ARBA" id="ARBA00023172"/>
    </source>
</evidence>
<feature type="non-terminal residue" evidence="3">
    <location>
        <position position="1"/>
    </location>
</feature>
<dbReference type="InterPro" id="IPR011010">
    <property type="entry name" value="DNA_brk_join_enz"/>
</dbReference>
<evidence type="ECO:0000313" key="4">
    <source>
        <dbReference type="Proteomes" id="UP001078742"/>
    </source>
</evidence>
<dbReference type="InterPro" id="IPR013762">
    <property type="entry name" value="Integrase-like_cat_sf"/>
</dbReference>
<organism evidence="3 4">
    <name type="scientific">Bacteroides fragilis</name>
    <dbReference type="NCBI Taxonomy" id="817"/>
    <lineage>
        <taxon>Bacteria</taxon>
        <taxon>Pseudomonadati</taxon>
        <taxon>Bacteroidota</taxon>
        <taxon>Bacteroidia</taxon>
        <taxon>Bacteroidales</taxon>
        <taxon>Bacteroidaceae</taxon>
        <taxon>Bacteroides</taxon>
    </lineage>
</organism>
<keyword evidence="1" id="KW-0233">DNA recombination</keyword>
<dbReference type="GO" id="GO:0006310">
    <property type="term" value="P:DNA recombination"/>
    <property type="evidence" value="ECO:0007669"/>
    <property type="project" value="UniProtKB-KW"/>
</dbReference>
<sequence length="68" mass="7963">TDKVSYSFTQGGKLHTVTKEKWELISSHTARRSAATNMYLTGRMKTLEIMKLTGHRSEHNFFRYIRLT</sequence>
<comment type="caution">
    <text evidence="3">The sequence shown here is derived from an EMBL/GenBank/DDBJ whole genome shotgun (WGS) entry which is preliminary data.</text>
</comment>
<dbReference type="SUPFAM" id="SSF56349">
    <property type="entry name" value="DNA breaking-rejoining enzymes"/>
    <property type="match status" value="1"/>
</dbReference>
<dbReference type="EMBL" id="JAPUAV010000164">
    <property type="protein sequence ID" value="MCZ2574259.1"/>
    <property type="molecule type" value="Genomic_DNA"/>
</dbReference>
<dbReference type="AlphaFoldDB" id="A0A9Q4IW87"/>
<evidence type="ECO:0000313" key="2">
    <source>
        <dbReference type="EMBL" id="MCZ2574257.1"/>
    </source>
</evidence>
<accession>A0A9Q4IW87</accession>
<evidence type="ECO:0000313" key="3">
    <source>
        <dbReference type="EMBL" id="MCZ2574259.1"/>
    </source>
</evidence>
<name>A0A9Q4IW87_BACFG</name>
<dbReference type="GO" id="GO:0015074">
    <property type="term" value="P:DNA integration"/>
    <property type="evidence" value="ECO:0007669"/>
    <property type="project" value="InterPro"/>
</dbReference>
<protein>
    <submittedName>
        <fullName evidence="3">Recombinase</fullName>
    </submittedName>
</protein>
<dbReference type="Gene3D" id="1.10.443.10">
    <property type="entry name" value="Intergrase catalytic core"/>
    <property type="match status" value="1"/>
</dbReference>
<proteinExistence type="predicted"/>
<feature type="non-terminal residue" evidence="3">
    <location>
        <position position="68"/>
    </location>
</feature>
<dbReference type="Proteomes" id="UP001078742">
    <property type="component" value="Unassembled WGS sequence"/>
</dbReference>